<gene>
    <name evidence="2" type="ORF">CYLTODRAFT_325107</name>
</gene>
<sequence length="144" mass="16510">MEDPTREITKVYSLITMPSSAQAQRAAVERYFTPEAGFMHPMVKVLPGPGSRERILGIHQYYHIVSTSAPGDLTIRSVLFNREHGVLDLEVIQRFHLRFSPFKAKPARLLVRLTLQKHAGLHYISMQEDFYHPEDLVSLFLPPL</sequence>
<dbReference type="Pfam" id="PF24840">
    <property type="entry name" value="NTF2_SigF"/>
    <property type="match status" value="1"/>
</dbReference>
<reference evidence="2 3" key="1">
    <citation type="journal article" date="2015" name="Fungal Genet. Biol.">
        <title>Evolution of novel wood decay mechanisms in Agaricales revealed by the genome sequences of Fistulina hepatica and Cylindrobasidium torrendii.</title>
        <authorList>
            <person name="Floudas D."/>
            <person name="Held B.W."/>
            <person name="Riley R."/>
            <person name="Nagy L.G."/>
            <person name="Koehler G."/>
            <person name="Ransdell A.S."/>
            <person name="Younus H."/>
            <person name="Chow J."/>
            <person name="Chiniquy J."/>
            <person name="Lipzen A."/>
            <person name="Tritt A."/>
            <person name="Sun H."/>
            <person name="Haridas S."/>
            <person name="LaButti K."/>
            <person name="Ohm R.A."/>
            <person name="Kues U."/>
            <person name="Blanchette R.A."/>
            <person name="Grigoriev I.V."/>
            <person name="Minto R.E."/>
            <person name="Hibbett D.S."/>
        </authorList>
    </citation>
    <scope>NUCLEOTIDE SEQUENCE [LARGE SCALE GENOMIC DNA]</scope>
    <source>
        <strain evidence="2 3">FP15055 ss-10</strain>
    </source>
</reference>
<dbReference type="PANTHER" id="PTHR35393:SF1">
    <property type="entry name" value="SNOAL-LIKE DOMAIN-CONTAINING PROTEIN"/>
    <property type="match status" value="1"/>
</dbReference>
<feature type="non-terminal residue" evidence="2">
    <location>
        <position position="144"/>
    </location>
</feature>
<organism evidence="2 3">
    <name type="scientific">Cylindrobasidium torrendii FP15055 ss-10</name>
    <dbReference type="NCBI Taxonomy" id="1314674"/>
    <lineage>
        <taxon>Eukaryota</taxon>
        <taxon>Fungi</taxon>
        <taxon>Dikarya</taxon>
        <taxon>Basidiomycota</taxon>
        <taxon>Agaricomycotina</taxon>
        <taxon>Agaricomycetes</taxon>
        <taxon>Agaricomycetidae</taxon>
        <taxon>Agaricales</taxon>
        <taxon>Marasmiineae</taxon>
        <taxon>Physalacriaceae</taxon>
        <taxon>Cylindrobasidium</taxon>
    </lineage>
</organism>
<dbReference type="PANTHER" id="PTHR35393">
    <property type="entry name" value="CHROMOSOME 1, WHOLE GENOME SHOTGUN SEQUENCE"/>
    <property type="match status" value="1"/>
</dbReference>
<protein>
    <recommendedName>
        <fullName evidence="1">SigF-like NTF2-like domain-containing protein</fullName>
    </recommendedName>
</protein>
<dbReference type="InterPro" id="IPR057514">
    <property type="entry name" value="NTF2_SigF"/>
</dbReference>
<dbReference type="EMBL" id="KN880436">
    <property type="protein sequence ID" value="KIY73347.1"/>
    <property type="molecule type" value="Genomic_DNA"/>
</dbReference>
<evidence type="ECO:0000313" key="2">
    <source>
        <dbReference type="EMBL" id="KIY73347.1"/>
    </source>
</evidence>
<feature type="domain" description="SigF-like NTF2-like" evidence="1">
    <location>
        <begin position="1"/>
        <end position="144"/>
    </location>
</feature>
<proteinExistence type="predicted"/>
<dbReference type="OrthoDB" id="2344312at2759"/>
<dbReference type="Proteomes" id="UP000054007">
    <property type="component" value="Unassembled WGS sequence"/>
</dbReference>
<dbReference type="AlphaFoldDB" id="A0A0D7BSH1"/>
<accession>A0A0D7BSH1</accession>
<evidence type="ECO:0000259" key="1">
    <source>
        <dbReference type="Pfam" id="PF24840"/>
    </source>
</evidence>
<dbReference type="STRING" id="1314674.A0A0D7BSH1"/>
<evidence type="ECO:0000313" key="3">
    <source>
        <dbReference type="Proteomes" id="UP000054007"/>
    </source>
</evidence>
<name>A0A0D7BSH1_9AGAR</name>
<keyword evidence="3" id="KW-1185">Reference proteome</keyword>